<name>A0A1V3BWP7_9ACTN</name>
<accession>A0A1V3BWP7</accession>
<proteinExistence type="predicted"/>
<organism evidence="1 2">
    <name type="scientific">Nocardiopsis sinuspersici</name>
    <dbReference type="NCBI Taxonomy" id="501010"/>
    <lineage>
        <taxon>Bacteria</taxon>
        <taxon>Bacillati</taxon>
        <taxon>Actinomycetota</taxon>
        <taxon>Actinomycetes</taxon>
        <taxon>Streptosporangiales</taxon>
        <taxon>Nocardiopsidaceae</taxon>
        <taxon>Nocardiopsis</taxon>
    </lineage>
</organism>
<sequence>MIATVNYFSNRQRALQVYEAANAELLRDLLIQCLELDGYDTRIINRAFSNMGSTGTVFDLGKERGTRNKKRRITASVQVVEGALTHLVSATYSVDVAGGKA</sequence>
<dbReference type="AlphaFoldDB" id="A0A1V3BWP7"/>
<reference evidence="2" key="1">
    <citation type="submission" date="2016-08" db="EMBL/GenBank/DDBJ databases">
        <authorList>
            <person name="Tokovenko B."/>
            <person name="Kalinowski J."/>
        </authorList>
    </citation>
    <scope>NUCLEOTIDE SEQUENCE [LARGE SCALE GENOMIC DNA]</scope>
    <source>
        <strain evidence="2">UTMC102</strain>
    </source>
</reference>
<dbReference type="EMBL" id="MCOK01000001">
    <property type="protein sequence ID" value="OOC52606.1"/>
    <property type="molecule type" value="Genomic_DNA"/>
</dbReference>
<dbReference type="RefSeq" id="WP_077688950.1">
    <property type="nucleotide sequence ID" value="NZ_MCOK01000001.1"/>
</dbReference>
<evidence type="ECO:0000313" key="2">
    <source>
        <dbReference type="Proteomes" id="UP000189004"/>
    </source>
</evidence>
<evidence type="ECO:0000313" key="1">
    <source>
        <dbReference type="EMBL" id="OOC52606.1"/>
    </source>
</evidence>
<comment type="caution">
    <text evidence="1">The sequence shown here is derived from an EMBL/GenBank/DDBJ whole genome shotgun (WGS) entry which is preliminary data.</text>
</comment>
<dbReference type="STRING" id="501010.NOSIN_01160"/>
<dbReference type="Proteomes" id="UP000189004">
    <property type="component" value="Unassembled WGS sequence"/>
</dbReference>
<gene>
    <name evidence="1" type="ORF">NOSIN_01160</name>
</gene>
<keyword evidence="2" id="KW-1185">Reference proteome</keyword>
<protein>
    <submittedName>
        <fullName evidence="1">Uncharacterized protein</fullName>
    </submittedName>
</protein>